<accession>A0A1D2YTJ5</accession>
<dbReference type="EMBL" id="MIJF01000038">
    <property type="protein sequence ID" value="OEF98999.1"/>
    <property type="molecule type" value="Genomic_DNA"/>
</dbReference>
<dbReference type="Proteomes" id="UP000243739">
    <property type="component" value="Unassembled WGS sequence"/>
</dbReference>
<organism evidence="2 3">
    <name type="scientific">Vulcanibacillus modesticaldus</name>
    <dbReference type="NCBI Taxonomy" id="337097"/>
    <lineage>
        <taxon>Bacteria</taxon>
        <taxon>Bacillati</taxon>
        <taxon>Bacillota</taxon>
        <taxon>Bacilli</taxon>
        <taxon>Bacillales</taxon>
        <taxon>Bacillaceae</taxon>
        <taxon>Vulcanibacillus</taxon>
    </lineage>
</organism>
<dbReference type="RefSeq" id="WP_069657140.1">
    <property type="nucleotide sequence ID" value="NZ_MIJF01000038.1"/>
</dbReference>
<reference evidence="2 3" key="1">
    <citation type="submission" date="2016-09" db="EMBL/GenBank/DDBJ databases">
        <title>Draft genome sequence for the type strain of Vulcanibacillus modesticaldus BR, a strictly anaerobic, moderately thermophilic, and nitrate-reducing bacterium from deep sea-hydrothermal vents of the Mid-Atlantic Ridge.</title>
        <authorList>
            <person name="Abin C.A."/>
            <person name="Hollibaugh J.T."/>
        </authorList>
    </citation>
    <scope>NUCLEOTIDE SEQUENCE [LARGE SCALE GENOMIC DNA]</scope>
    <source>
        <strain evidence="2 3">BR</strain>
    </source>
</reference>
<keyword evidence="3" id="KW-1185">Reference proteome</keyword>
<gene>
    <name evidence="2" type="ORF">BHF71_09935</name>
</gene>
<name>A0A1D2YTJ5_9BACI</name>
<sequence>MKKFTAINESFICENCGKLVAPLSNGSYRNHCPFCFYSKHLDNYPGDRMNNCHGLMSPHDFIQKNGVLKVIHKCTICGEKKVNKLALDDYNQPDDYDLILYLMKNKTLNGRIS</sequence>
<proteinExistence type="predicted"/>
<dbReference type="Pfam" id="PF12647">
    <property type="entry name" value="RNHCP"/>
    <property type="match status" value="1"/>
</dbReference>
<dbReference type="AlphaFoldDB" id="A0A1D2YTJ5"/>
<dbReference type="STRING" id="337097.BHF71_09935"/>
<dbReference type="OrthoDB" id="9809485at2"/>
<feature type="domain" description="RNHCP" evidence="1">
    <location>
        <begin position="8"/>
        <end position="91"/>
    </location>
</feature>
<protein>
    <recommendedName>
        <fullName evidence="1">RNHCP domain-containing protein</fullName>
    </recommendedName>
</protein>
<evidence type="ECO:0000313" key="2">
    <source>
        <dbReference type="EMBL" id="OEF98999.1"/>
    </source>
</evidence>
<comment type="caution">
    <text evidence="2">The sequence shown here is derived from an EMBL/GenBank/DDBJ whole genome shotgun (WGS) entry which is preliminary data.</text>
</comment>
<evidence type="ECO:0000313" key="3">
    <source>
        <dbReference type="Proteomes" id="UP000243739"/>
    </source>
</evidence>
<evidence type="ECO:0000259" key="1">
    <source>
        <dbReference type="Pfam" id="PF12647"/>
    </source>
</evidence>
<dbReference type="InterPro" id="IPR024439">
    <property type="entry name" value="RNHCP"/>
</dbReference>